<accession>A0A9W9B3F1</accession>
<dbReference type="CDD" id="cd00609">
    <property type="entry name" value="AAT_like"/>
    <property type="match status" value="1"/>
</dbReference>
<evidence type="ECO:0000256" key="3">
    <source>
        <dbReference type="ARBA" id="ARBA00022576"/>
    </source>
</evidence>
<organism evidence="7 8">
    <name type="scientific">Trichoderma breve</name>
    <dbReference type="NCBI Taxonomy" id="2034170"/>
    <lineage>
        <taxon>Eukaryota</taxon>
        <taxon>Fungi</taxon>
        <taxon>Dikarya</taxon>
        <taxon>Ascomycota</taxon>
        <taxon>Pezizomycotina</taxon>
        <taxon>Sordariomycetes</taxon>
        <taxon>Hypocreomycetidae</taxon>
        <taxon>Hypocreales</taxon>
        <taxon>Hypocreaceae</taxon>
        <taxon>Trichoderma</taxon>
    </lineage>
</organism>
<dbReference type="InterPro" id="IPR051326">
    <property type="entry name" value="Kynurenine-oxoglutarate_AT"/>
</dbReference>
<dbReference type="InterPro" id="IPR015421">
    <property type="entry name" value="PyrdxlP-dep_Trfase_major"/>
</dbReference>
<dbReference type="InterPro" id="IPR015424">
    <property type="entry name" value="PyrdxlP-dep_Trfase"/>
</dbReference>
<dbReference type="InterPro" id="IPR015422">
    <property type="entry name" value="PyrdxlP-dep_Trfase_small"/>
</dbReference>
<sequence length="424" mass="47513">MASSPKGLKPAERVAIQQQDVWSIINEAAAESLIQPIANMGQGFFDYNPPDFAINAAKDALDRVDCNQYAPTKGRSSLRKSIAREYSLSLHRELDPDTEVTVTTGANEGILCALMAFISPGDEVILFEPFFDQYISNIEMAGGVIRYVPLSAPQENTLRTSSAEWTVDFKKLNDSFNESTKMIIINSPHNPVGKIFSRPELETIASLCIKHDVLILSDEVYDRLCYVPFTRTATLSEDIFSHTLTVGSAGKAFQATGWRIGYLVGPDHLIKYVAAAHTRICYSSVSPLQEAVAVAFDKANQVGFWDYSQREMKRKLDMFIQVFDELKIPYSYPEGGYFVLANMASIKLPEDYPFPLHISSRPRDFKIAYFLIRELGVAAIPVSEFYKEQSTVAATNYLRFAVCKTDEVLEQAKAKLQQVKKYIV</sequence>
<dbReference type="InterPro" id="IPR004839">
    <property type="entry name" value="Aminotransferase_I/II_large"/>
</dbReference>
<dbReference type="RefSeq" id="XP_056023682.1">
    <property type="nucleotide sequence ID" value="XM_056177392.1"/>
</dbReference>
<dbReference type="Gene3D" id="3.40.640.10">
    <property type="entry name" value="Type I PLP-dependent aspartate aminotransferase-like (Major domain)"/>
    <property type="match status" value="1"/>
</dbReference>
<evidence type="ECO:0000259" key="6">
    <source>
        <dbReference type="Pfam" id="PF00155"/>
    </source>
</evidence>
<dbReference type="GeneID" id="80872080"/>
<dbReference type="Pfam" id="PF00155">
    <property type="entry name" value="Aminotran_1_2"/>
    <property type="match status" value="1"/>
</dbReference>
<feature type="domain" description="Aminotransferase class I/classII large" evidence="6">
    <location>
        <begin position="37"/>
        <end position="412"/>
    </location>
</feature>
<dbReference type="GO" id="GO:0030170">
    <property type="term" value="F:pyridoxal phosphate binding"/>
    <property type="evidence" value="ECO:0007669"/>
    <property type="project" value="InterPro"/>
</dbReference>
<reference evidence="7" key="1">
    <citation type="submission" date="2022-09" db="EMBL/GenBank/DDBJ databases">
        <title>Chromosome-level assembly of Trichoderma breve T069, a fungus used in development of biopesticide product.</title>
        <authorList>
            <person name="Lin R."/>
            <person name="Liu T."/>
        </authorList>
    </citation>
    <scope>NUCLEOTIDE SEQUENCE</scope>
    <source>
        <strain evidence="7">T069</strain>
    </source>
</reference>
<dbReference type="AlphaFoldDB" id="A0A9W9B3F1"/>
<dbReference type="Gene3D" id="3.90.1150.10">
    <property type="entry name" value="Aspartate Aminotransferase, domain 1"/>
    <property type="match status" value="1"/>
</dbReference>
<evidence type="ECO:0000256" key="1">
    <source>
        <dbReference type="ARBA" id="ARBA00001933"/>
    </source>
</evidence>
<dbReference type="PANTHER" id="PTHR43807:SF20">
    <property type="entry name" value="FI04487P"/>
    <property type="match status" value="1"/>
</dbReference>
<dbReference type="SUPFAM" id="SSF53383">
    <property type="entry name" value="PLP-dependent transferases"/>
    <property type="match status" value="1"/>
</dbReference>
<dbReference type="Proteomes" id="UP001140511">
    <property type="component" value="Unassembled WGS sequence"/>
</dbReference>
<dbReference type="GO" id="GO:0005739">
    <property type="term" value="C:mitochondrion"/>
    <property type="evidence" value="ECO:0007669"/>
    <property type="project" value="TreeGrafter"/>
</dbReference>
<protein>
    <submittedName>
        <fullName evidence="7">Aminotransferase class I and II domain-containing protein</fullName>
    </submittedName>
</protein>
<keyword evidence="3 7" id="KW-0032">Aminotransferase</keyword>
<keyword evidence="8" id="KW-1185">Reference proteome</keyword>
<gene>
    <name evidence="7" type="ORF">T069G_10182</name>
</gene>
<dbReference type="PANTHER" id="PTHR43807">
    <property type="entry name" value="FI04487P"/>
    <property type="match status" value="1"/>
</dbReference>
<evidence type="ECO:0000313" key="8">
    <source>
        <dbReference type="Proteomes" id="UP001140511"/>
    </source>
</evidence>
<name>A0A9W9B3F1_9HYPO</name>
<evidence type="ECO:0000256" key="2">
    <source>
        <dbReference type="ARBA" id="ARBA00007441"/>
    </source>
</evidence>
<comment type="cofactor">
    <cofactor evidence="1">
        <name>pyridoxal 5'-phosphate</name>
        <dbReference type="ChEBI" id="CHEBI:597326"/>
    </cofactor>
</comment>
<evidence type="ECO:0000256" key="4">
    <source>
        <dbReference type="ARBA" id="ARBA00022679"/>
    </source>
</evidence>
<dbReference type="EMBL" id="JAOPEN010000007">
    <property type="protein sequence ID" value="KAJ4854624.1"/>
    <property type="molecule type" value="Genomic_DNA"/>
</dbReference>
<keyword evidence="4" id="KW-0808">Transferase</keyword>
<dbReference type="FunFam" id="3.40.640.10:FF:000024">
    <property type="entry name" value="Kynurenine--oxoglutarate transaminase 3"/>
    <property type="match status" value="1"/>
</dbReference>
<comment type="similarity">
    <text evidence="2">Belongs to the class-I pyridoxal-phosphate-dependent aminotransferase family.</text>
</comment>
<keyword evidence="5" id="KW-0663">Pyridoxal phosphate</keyword>
<dbReference type="GO" id="GO:0016212">
    <property type="term" value="F:kynurenine-oxoglutarate transaminase activity"/>
    <property type="evidence" value="ECO:0007669"/>
    <property type="project" value="TreeGrafter"/>
</dbReference>
<evidence type="ECO:0000313" key="7">
    <source>
        <dbReference type="EMBL" id="KAJ4854624.1"/>
    </source>
</evidence>
<comment type="caution">
    <text evidence="7">The sequence shown here is derived from an EMBL/GenBank/DDBJ whole genome shotgun (WGS) entry which is preliminary data.</text>
</comment>
<proteinExistence type="inferred from homology"/>
<evidence type="ECO:0000256" key="5">
    <source>
        <dbReference type="ARBA" id="ARBA00022898"/>
    </source>
</evidence>